<dbReference type="GO" id="GO:0043190">
    <property type="term" value="C:ATP-binding cassette (ABC) transporter complex"/>
    <property type="evidence" value="ECO:0007669"/>
    <property type="project" value="InterPro"/>
</dbReference>
<dbReference type="PANTHER" id="PTHR30614:SF0">
    <property type="entry name" value="L-CYSTINE TRANSPORT SYSTEM PERMEASE PROTEIN TCYL"/>
    <property type="match status" value="1"/>
</dbReference>
<dbReference type="NCBIfam" id="TIGR01726">
    <property type="entry name" value="HEQRo_perm_3TM"/>
    <property type="match status" value="1"/>
</dbReference>
<dbReference type="PATRIC" id="fig|1079994.3.peg.692"/>
<feature type="transmembrane region" description="Helical" evidence="8">
    <location>
        <begin position="77"/>
        <end position="100"/>
    </location>
</feature>
<dbReference type="PANTHER" id="PTHR30614">
    <property type="entry name" value="MEMBRANE COMPONENT OF AMINO ACID ABC TRANSPORTER"/>
    <property type="match status" value="1"/>
</dbReference>
<dbReference type="Proteomes" id="UP000070810">
    <property type="component" value="Unassembled WGS sequence"/>
</dbReference>
<reference evidence="10 11" key="1">
    <citation type="journal article" date="2016" name="Front. Microbiol.">
        <title>Genomic Resource of Rice Seed Associated Bacteria.</title>
        <authorList>
            <person name="Midha S."/>
            <person name="Bansal K."/>
            <person name="Sharma S."/>
            <person name="Kumar N."/>
            <person name="Patil P.P."/>
            <person name="Chaudhry V."/>
            <person name="Patil P.B."/>
        </authorList>
    </citation>
    <scope>NUCLEOTIDE SEQUENCE [LARGE SCALE GENOMIC DNA]</scope>
    <source>
        <strain evidence="10 11">NS354</strain>
    </source>
</reference>
<evidence type="ECO:0000313" key="10">
    <source>
        <dbReference type="EMBL" id="KTR86712.1"/>
    </source>
</evidence>
<keyword evidence="5" id="KW-0029">Amino-acid transport</keyword>
<evidence type="ECO:0000256" key="8">
    <source>
        <dbReference type="RuleBase" id="RU363032"/>
    </source>
</evidence>
<proteinExistence type="inferred from homology"/>
<comment type="similarity">
    <text evidence="8">Belongs to the binding-protein-dependent transport system permease family.</text>
</comment>
<dbReference type="InterPro" id="IPR043429">
    <property type="entry name" value="ArtM/GltK/GlnP/TcyL/YhdX-like"/>
</dbReference>
<dbReference type="InterPro" id="IPR010065">
    <property type="entry name" value="AA_ABC_transptr_permease_3TM"/>
</dbReference>
<keyword evidence="6 8" id="KW-1133">Transmembrane helix</keyword>
<keyword evidence="11" id="KW-1185">Reference proteome</keyword>
<evidence type="ECO:0000256" key="4">
    <source>
        <dbReference type="ARBA" id="ARBA00022692"/>
    </source>
</evidence>
<organism evidence="10 11">
    <name type="scientific">Leucobacter chromiiresistens</name>
    <dbReference type="NCBI Taxonomy" id="1079994"/>
    <lineage>
        <taxon>Bacteria</taxon>
        <taxon>Bacillati</taxon>
        <taxon>Actinomycetota</taxon>
        <taxon>Actinomycetes</taxon>
        <taxon>Micrococcales</taxon>
        <taxon>Microbacteriaceae</taxon>
        <taxon>Leucobacter</taxon>
    </lineage>
</organism>
<evidence type="ECO:0000313" key="11">
    <source>
        <dbReference type="Proteomes" id="UP000070810"/>
    </source>
</evidence>
<feature type="transmembrane region" description="Helical" evidence="8">
    <location>
        <begin position="6"/>
        <end position="35"/>
    </location>
</feature>
<dbReference type="CDD" id="cd06261">
    <property type="entry name" value="TM_PBP2"/>
    <property type="match status" value="1"/>
</dbReference>
<comment type="caution">
    <text evidence="10">The sequence shown here is derived from an EMBL/GenBank/DDBJ whole genome shotgun (WGS) entry which is preliminary data.</text>
</comment>
<evidence type="ECO:0000256" key="2">
    <source>
        <dbReference type="ARBA" id="ARBA00022448"/>
    </source>
</evidence>
<evidence type="ECO:0000256" key="3">
    <source>
        <dbReference type="ARBA" id="ARBA00022475"/>
    </source>
</evidence>
<keyword evidence="3" id="KW-1003">Cell membrane</keyword>
<dbReference type="OrthoDB" id="92598at2"/>
<dbReference type="InterPro" id="IPR000515">
    <property type="entry name" value="MetI-like"/>
</dbReference>
<dbReference type="Gene3D" id="1.10.3720.10">
    <property type="entry name" value="MetI-like"/>
    <property type="match status" value="1"/>
</dbReference>
<keyword evidence="2 8" id="KW-0813">Transport</keyword>
<keyword evidence="4 8" id="KW-0812">Transmembrane</keyword>
<dbReference type="PROSITE" id="PS50928">
    <property type="entry name" value="ABC_TM1"/>
    <property type="match status" value="1"/>
</dbReference>
<feature type="transmembrane region" description="Helical" evidence="8">
    <location>
        <begin position="181"/>
        <end position="200"/>
    </location>
</feature>
<keyword evidence="7 8" id="KW-0472">Membrane</keyword>
<comment type="subcellular location">
    <subcellularLocation>
        <location evidence="1 8">Cell membrane</location>
        <topology evidence="1 8">Multi-pass membrane protein</topology>
    </subcellularLocation>
</comment>
<evidence type="ECO:0000256" key="6">
    <source>
        <dbReference type="ARBA" id="ARBA00022989"/>
    </source>
</evidence>
<accession>A0A147EQN2</accession>
<evidence type="ECO:0000256" key="5">
    <source>
        <dbReference type="ARBA" id="ARBA00022970"/>
    </source>
</evidence>
<dbReference type="SUPFAM" id="SSF161098">
    <property type="entry name" value="MetI-like"/>
    <property type="match status" value="1"/>
</dbReference>
<dbReference type="GO" id="GO:0006865">
    <property type="term" value="P:amino acid transport"/>
    <property type="evidence" value="ECO:0007669"/>
    <property type="project" value="UniProtKB-KW"/>
</dbReference>
<sequence>MGDALLAIALAAGMTILLTAVSGAIGIVLGAPVMLLSRSRFAPLRALYWGFVHIVRGVPTLVWLFIVFFGITQLGITLGAVTSALITLSVIAVASMAEIYRGGLNAIKPGQWEASAALGLGRFATARDVLYPQLFRAVSPTVATYLVGLIKESALASTIGVAEITFVAGLQVQYFGEGLTFFAFAGLMYLALSVPLGALSRGVHARLTRRYAVL</sequence>
<dbReference type="EMBL" id="LDRK01000016">
    <property type="protein sequence ID" value="KTR86712.1"/>
    <property type="molecule type" value="Genomic_DNA"/>
</dbReference>
<feature type="domain" description="ABC transmembrane type-1" evidence="9">
    <location>
        <begin position="12"/>
        <end position="200"/>
    </location>
</feature>
<dbReference type="Pfam" id="PF00528">
    <property type="entry name" value="BPD_transp_1"/>
    <property type="match status" value="1"/>
</dbReference>
<name>A0A147EQN2_9MICO</name>
<evidence type="ECO:0000256" key="1">
    <source>
        <dbReference type="ARBA" id="ARBA00004651"/>
    </source>
</evidence>
<dbReference type="GO" id="GO:0022857">
    <property type="term" value="F:transmembrane transporter activity"/>
    <property type="evidence" value="ECO:0007669"/>
    <property type="project" value="InterPro"/>
</dbReference>
<dbReference type="AlphaFoldDB" id="A0A147EQN2"/>
<gene>
    <name evidence="10" type="ORF">NS354_03450</name>
</gene>
<dbReference type="InterPro" id="IPR035906">
    <property type="entry name" value="MetI-like_sf"/>
</dbReference>
<dbReference type="RefSeq" id="WP_058593216.1">
    <property type="nucleotide sequence ID" value="NZ_LDRK01000016.1"/>
</dbReference>
<evidence type="ECO:0000259" key="9">
    <source>
        <dbReference type="PROSITE" id="PS50928"/>
    </source>
</evidence>
<protein>
    <recommendedName>
        <fullName evidence="9">ABC transmembrane type-1 domain-containing protein</fullName>
    </recommendedName>
</protein>
<feature type="transmembrane region" description="Helical" evidence="8">
    <location>
        <begin position="47"/>
        <end position="71"/>
    </location>
</feature>
<evidence type="ECO:0000256" key="7">
    <source>
        <dbReference type="ARBA" id="ARBA00023136"/>
    </source>
</evidence>